<evidence type="ECO:0000313" key="2">
    <source>
        <dbReference type="EMBL" id="OAN40661.1"/>
    </source>
</evidence>
<organism evidence="2 3">
    <name type="scientific">Mycolicibacterium iranicum</name>
    <name type="common">Mycobacterium iranicum</name>
    <dbReference type="NCBI Taxonomy" id="912594"/>
    <lineage>
        <taxon>Bacteria</taxon>
        <taxon>Bacillati</taxon>
        <taxon>Actinomycetota</taxon>
        <taxon>Actinomycetes</taxon>
        <taxon>Mycobacteriales</taxon>
        <taxon>Mycobacteriaceae</taxon>
        <taxon>Mycolicibacterium</taxon>
    </lineage>
</organism>
<name>A0A178M049_MYCIR</name>
<dbReference type="OrthoDB" id="4618372at2"/>
<dbReference type="Proteomes" id="UP000078396">
    <property type="component" value="Unassembled WGS sequence"/>
</dbReference>
<dbReference type="AlphaFoldDB" id="A0A178M049"/>
<protein>
    <submittedName>
        <fullName evidence="2">Uncharacterized protein</fullName>
    </submittedName>
</protein>
<feature type="transmembrane region" description="Helical" evidence="1">
    <location>
        <begin position="6"/>
        <end position="25"/>
    </location>
</feature>
<proteinExistence type="predicted"/>
<keyword evidence="1" id="KW-1133">Transmembrane helix</keyword>
<evidence type="ECO:0000256" key="1">
    <source>
        <dbReference type="SAM" id="Phobius"/>
    </source>
</evidence>
<gene>
    <name evidence="2" type="ORF">A4X20_13860</name>
</gene>
<sequence>MDLMWGVVAVTVATFTVLIAVRRVLIIVGDVVFARYVAVGGLVAFSVDRDGTAGPDGGRGYRLRFEVGGPGVFHNVGVQLIDPGPAGSTDQPPGRRHTMAAGDAPIEWTFRLSDDDAEQAWVLVTWVRPYLQGVESEALAKRLSGGRLYEWRWYSETNRYLRTVLRFVARKWSIGGEQLSGLRLYGRWRRTTSNRSDDLIGPAGIPPPVR</sequence>
<evidence type="ECO:0000313" key="3">
    <source>
        <dbReference type="Proteomes" id="UP000078396"/>
    </source>
</evidence>
<dbReference type="RefSeq" id="WP_131809420.1">
    <property type="nucleotide sequence ID" value="NZ_LWCS01000012.1"/>
</dbReference>
<reference evidence="2 3" key="1">
    <citation type="submission" date="2016-04" db="EMBL/GenBank/DDBJ databases">
        <title>Draft Genome Sequences of Staphylococcus capitis Strain H36, S. capitis Strain H65, S. cohnii Strain H62, S. hominis Strain H69, Mycobacterium iranicum Strain H39, Plantibacter sp. Strain H53, Pseudomonas oryzihabitans Strain H72, and Microbacterium sp. Strain H83, isolated from residential settings.</title>
        <authorList>
            <person name="Lymperopoulou D."/>
            <person name="Adams R.I."/>
            <person name="Lindow S."/>
            <person name="Coil D.A."/>
            <person name="Jospin G."/>
            <person name="Eisen J.A."/>
        </authorList>
    </citation>
    <scope>NUCLEOTIDE SEQUENCE [LARGE SCALE GENOMIC DNA]</scope>
    <source>
        <strain evidence="2 3">H39</strain>
    </source>
</reference>
<dbReference type="EMBL" id="LWCS01000012">
    <property type="protein sequence ID" value="OAN40661.1"/>
    <property type="molecule type" value="Genomic_DNA"/>
</dbReference>
<accession>A0A178M049</accession>
<comment type="caution">
    <text evidence="2">The sequence shown here is derived from an EMBL/GenBank/DDBJ whole genome shotgun (WGS) entry which is preliminary data.</text>
</comment>
<keyword evidence="1" id="KW-0812">Transmembrane</keyword>
<keyword evidence="1" id="KW-0472">Membrane</keyword>